<keyword evidence="2" id="KW-1133">Transmembrane helix</keyword>
<feature type="transmembrane region" description="Helical" evidence="2">
    <location>
        <begin position="20"/>
        <end position="38"/>
    </location>
</feature>
<dbReference type="InterPro" id="IPR036188">
    <property type="entry name" value="FAD/NAD-bd_sf"/>
</dbReference>
<protein>
    <submittedName>
        <fullName evidence="3">Uncharacterized protein</fullName>
    </submittedName>
</protein>
<comment type="caution">
    <text evidence="3">The sequence shown here is derived from an EMBL/GenBank/DDBJ whole genome shotgun (WGS) entry which is preliminary data.</text>
</comment>
<dbReference type="EMBL" id="BARS01005899">
    <property type="protein sequence ID" value="GAF80365.1"/>
    <property type="molecule type" value="Genomic_DNA"/>
</dbReference>
<dbReference type="Gene3D" id="3.50.50.60">
    <property type="entry name" value="FAD/NAD(P)-binding domain"/>
    <property type="match status" value="1"/>
</dbReference>
<feature type="region of interest" description="Disordered" evidence="1">
    <location>
        <begin position="154"/>
        <end position="183"/>
    </location>
</feature>
<feature type="non-terminal residue" evidence="3">
    <location>
        <position position="248"/>
    </location>
</feature>
<accession>X0TW59</accession>
<dbReference type="AlphaFoldDB" id="X0TW59"/>
<evidence type="ECO:0000256" key="1">
    <source>
        <dbReference type="SAM" id="MobiDB-lite"/>
    </source>
</evidence>
<sequence length="248" mass="26125">MAELPAADRRASLRARRWDAIILGGALPGLVAAIRLGMAGHRVLILEEEIAAATAPLLREPFLIAGGPRGALGVCLRQLSLPLIDLRRIEPDPVAYQVIFPNARIDVGATQLTADELVAWGLAKPEVTQEVLRGLSHASIAELDAMLNSPVVRSGGLRGRGRGGKAHARHARGLPEGASSPPPELAPFFDCQVRALSNLGASPPTPEARARLLGASAEGGAGFATSEVSLRGLLRRRVQAVHGEFRTV</sequence>
<name>X0TW59_9ZZZZ</name>
<keyword evidence="2" id="KW-0472">Membrane</keyword>
<organism evidence="3">
    <name type="scientific">marine sediment metagenome</name>
    <dbReference type="NCBI Taxonomy" id="412755"/>
    <lineage>
        <taxon>unclassified sequences</taxon>
        <taxon>metagenomes</taxon>
        <taxon>ecological metagenomes</taxon>
    </lineage>
</organism>
<feature type="compositionally biased region" description="Basic residues" evidence="1">
    <location>
        <begin position="159"/>
        <end position="172"/>
    </location>
</feature>
<proteinExistence type="predicted"/>
<dbReference type="SUPFAM" id="SSF51905">
    <property type="entry name" value="FAD/NAD(P)-binding domain"/>
    <property type="match status" value="1"/>
</dbReference>
<evidence type="ECO:0000256" key="2">
    <source>
        <dbReference type="SAM" id="Phobius"/>
    </source>
</evidence>
<reference evidence="3" key="1">
    <citation type="journal article" date="2014" name="Front. Microbiol.">
        <title>High frequency of phylogenetically diverse reductive dehalogenase-homologous genes in deep subseafloor sedimentary metagenomes.</title>
        <authorList>
            <person name="Kawai M."/>
            <person name="Futagami T."/>
            <person name="Toyoda A."/>
            <person name="Takaki Y."/>
            <person name="Nishi S."/>
            <person name="Hori S."/>
            <person name="Arai W."/>
            <person name="Tsubouchi T."/>
            <person name="Morono Y."/>
            <person name="Uchiyama I."/>
            <person name="Ito T."/>
            <person name="Fujiyama A."/>
            <person name="Inagaki F."/>
            <person name="Takami H."/>
        </authorList>
    </citation>
    <scope>NUCLEOTIDE SEQUENCE</scope>
    <source>
        <strain evidence="3">Expedition CK06-06</strain>
    </source>
</reference>
<gene>
    <name evidence="3" type="ORF">S01H1_11564</name>
</gene>
<keyword evidence="2" id="KW-0812">Transmembrane</keyword>
<evidence type="ECO:0000313" key="3">
    <source>
        <dbReference type="EMBL" id="GAF80365.1"/>
    </source>
</evidence>